<feature type="compositionally biased region" description="Basic and acidic residues" evidence="1">
    <location>
        <begin position="337"/>
        <end position="349"/>
    </location>
</feature>
<sequence length="383" mass="38618">MSQRRSYSNSNDFNLDDLFRPEPGAQPPAQQQTTPPEQFQGGPEYLGAPAQQAPQQHQAQPQAPQAEAAPETQYLPPYPTSDPAAGGGVPQQQPMGSQPSYGGQSFPGQPPQPPQQPGYGAQQTFGGQTFGGQSFGGQQQFGAPQQPYGAPAQGFPPAPPAYAPVDQGYPSGGEGGGRPNNKLIIGGVIAGVAAAGILIAVLASGGDSGGGKAPTAGKAGTSAPATAGTGTAVSPELQAQAKALSDLLGTANSSRQAVIGAVGSVRKCEKLPESQQALTDAAAKRDQLVAGLAGLKVDKLPSGPQLVEQLQKAWQASATADREYAGWAGDSVAGCDPTKKDNPHLKAGDEASGAATTAKNQASTLWNAIAAQTGLPSKGSTEL</sequence>
<keyword evidence="2" id="KW-0812">Transmembrane</keyword>
<feature type="compositionally biased region" description="Low complexity" evidence="1">
    <location>
        <begin position="117"/>
        <end position="127"/>
    </location>
</feature>
<dbReference type="AlphaFoldDB" id="A0A561ETW6"/>
<feature type="compositionally biased region" description="Low complexity" evidence="1">
    <location>
        <begin position="213"/>
        <end position="230"/>
    </location>
</feature>
<dbReference type="Proteomes" id="UP000318416">
    <property type="component" value="Unassembled WGS sequence"/>
</dbReference>
<feature type="compositionally biased region" description="Low complexity" evidence="1">
    <location>
        <begin position="96"/>
        <end position="107"/>
    </location>
</feature>
<feature type="compositionally biased region" description="Polar residues" evidence="1">
    <location>
        <begin position="1"/>
        <end position="13"/>
    </location>
</feature>
<keyword evidence="2" id="KW-1133">Transmembrane helix</keyword>
<dbReference type="OrthoDB" id="3763497at2"/>
<accession>A0A561ETW6</accession>
<evidence type="ECO:0000313" key="3">
    <source>
        <dbReference type="EMBL" id="TWE19050.1"/>
    </source>
</evidence>
<keyword evidence="2" id="KW-0472">Membrane</keyword>
<reference evidence="3 4" key="1">
    <citation type="submission" date="2019-06" db="EMBL/GenBank/DDBJ databases">
        <title>Sequencing the genomes of 1000 actinobacteria strains.</title>
        <authorList>
            <person name="Klenk H.-P."/>
        </authorList>
    </citation>
    <scope>NUCLEOTIDE SEQUENCE [LARGE SCALE GENOMIC DNA]</scope>
    <source>
        <strain evidence="3 4">DSM 41649</strain>
    </source>
</reference>
<feature type="region of interest" description="Disordered" evidence="1">
    <location>
        <begin position="333"/>
        <end position="358"/>
    </location>
</feature>
<proteinExistence type="predicted"/>
<evidence type="ECO:0000256" key="1">
    <source>
        <dbReference type="SAM" id="MobiDB-lite"/>
    </source>
</evidence>
<evidence type="ECO:0000313" key="4">
    <source>
        <dbReference type="Proteomes" id="UP000318416"/>
    </source>
</evidence>
<comment type="caution">
    <text evidence="3">The sequence shown here is derived from an EMBL/GenBank/DDBJ whole genome shotgun (WGS) entry which is preliminary data.</text>
</comment>
<organism evidence="3 4">
    <name type="scientific">Kitasatospora atroaurantiaca</name>
    <dbReference type="NCBI Taxonomy" id="285545"/>
    <lineage>
        <taxon>Bacteria</taxon>
        <taxon>Bacillati</taxon>
        <taxon>Actinomycetota</taxon>
        <taxon>Actinomycetes</taxon>
        <taxon>Kitasatosporales</taxon>
        <taxon>Streptomycetaceae</taxon>
        <taxon>Kitasatospora</taxon>
    </lineage>
</organism>
<dbReference type="EMBL" id="VIVR01000001">
    <property type="protein sequence ID" value="TWE19050.1"/>
    <property type="molecule type" value="Genomic_DNA"/>
</dbReference>
<feature type="transmembrane region" description="Helical" evidence="2">
    <location>
        <begin position="183"/>
        <end position="203"/>
    </location>
</feature>
<feature type="region of interest" description="Disordered" evidence="1">
    <location>
        <begin position="1"/>
        <end position="176"/>
    </location>
</feature>
<protein>
    <submittedName>
        <fullName evidence="3">Uncharacterized protein</fullName>
    </submittedName>
</protein>
<feature type="region of interest" description="Disordered" evidence="1">
    <location>
        <begin position="209"/>
        <end position="230"/>
    </location>
</feature>
<name>A0A561ETW6_9ACTN</name>
<keyword evidence="4" id="KW-1185">Reference proteome</keyword>
<evidence type="ECO:0000256" key="2">
    <source>
        <dbReference type="SAM" id="Phobius"/>
    </source>
</evidence>
<feature type="compositionally biased region" description="Low complexity" evidence="1">
    <location>
        <begin position="21"/>
        <end position="70"/>
    </location>
</feature>
<feature type="compositionally biased region" description="Low complexity" evidence="1">
    <location>
        <begin position="136"/>
        <end position="153"/>
    </location>
</feature>
<dbReference type="RefSeq" id="WP_145792593.1">
    <property type="nucleotide sequence ID" value="NZ_BAAABR010000045.1"/>
</dbReference>
<gene>
    <name evidence="3" type="ORF">FB465_4152</name>
</gene>